<dbReference type="OrthoDB" id="9800398at2"/>
<reference evidence="1 2" key="1">
    <citation type="submission" date="2017-07" db="EMBL/GenBank/DDBJ databases">
        <title>Isolation and whole genome analysis of endospore-forming bacteria from heroin.</title>
        <authorList>
            <person name="Kalinowski J."/>
            <person name="Ahrens B."/>
            <person name="Al-Dilaimi A."/>
            <person name="Winkler A."/>
            <person name="Wibberg D."/>
            <person name="Schleenbecker U."/>
            <person name="Ruckert C."/>
            <person name="Wolfel R."/>
            <person name="Grass G."/>
        </authorList>
    </citation>
    <scope>NUCLEOTIDE SEQUENCE [LARGE SCALE GENOMIC DNA]</scope>
    <source>
        <strain evidence="1 2">7537-G1</strain>
    </source>
</reference>
<protein>
    <recommendedName>
        <fullName evidence="3">Mor transcription activator domain-containing protein</fullName>
    </recommendedName>
</protein>
<dbReference type="PANTHER" id="PTHR37812">
    <property type="entry name" value="MU-LIKE PROPHAGE FLUMU PROTEIN C"/>
    <property type="match status" value="1"/>
</dbReference>
<evidence type="ECO:0008006" key="3">
    <source>
        <dbReference type="Google" id="ProtNLM"/>
    </source>
</evidence>
<comment type="caution">
    <text evidence="1">The sequence shown here is derived from an EMBL/GenBank/DDBJ whole genome shotgun (WGS) entry which is preliminary data.</text>
</comment>
<evidence type="ECO:0000313" key="2">
    <source>
        <dbReference type="Proteomes" id="UP000215596"/>
    </source>
</evidence>
<evidence type="ECO:0000313" key="1">
    <source>
        <dbReference type="EMBL" id="PAD78359.1"/>
    </source>
</evidence>
<accession>A0A268EZ14</accession>
<dbReference type="RefSeq" id="WP_095264220.1">
    <property type="nucleotide sequence ID" value="NZ_NPBY01000021.1"/>
</dbReference>
<dbReference type="InterPro" id="IPR049739">
    <property type="entry name" value="YraL-like"/>
</dbReference>
<dbReference type="NCBIfam" id="NF040785">
    <property type="entry name" value="CD3324_fam"/>
    <property type="match status" value="1"/>
</dbReference>
<dbReference type="AlphaFoldDB" id="A0A268EZ14"/>
<dbReference type="InterPro" id="IPR052411">
    <property type="entry name" value="c-mor_Regulatory_Protein"/>
</dbReference>
<gene>
    <name evidence="1" type="ORF">CHH67_06220</name>
</gene>
<dbReference type="InterPro" id="IPR009057">
    <property type="entry name" value="Homeodomain-like_sf"/>
</dbReference>
<dbReference type="SUPFAM" id="SSF46689">
    <property type="entry name" value="Homeodomain-like"/>
    <property type="match status" value="1"/>
</dbReference>
<name>A0A268EZ14_9BACL</name>
<dbReference type="Proteomes" id="UP000215596">
    <property type="component" value="Unassembled WGS sequence"/>
</dbReference>
<proteinExistence type="predicted"/>
<sequence>MKYVNGNVIFPESLLKEIQQYIQGEFVYIPQPGSRKRWGEKSGLREQLDRRNNEIRELYMKGESIERLTKLYHLSHETIRKIVYSKKC</sequence>
<dbReference type="EMBL" id="NPBY01000021">
    <property type="protein sequence ID" value="PAD78359.1"/>
    <property type="molecule type" value="Genomic_DNA"/>
</dbReference>
<organism evidence="1 2">
    <name type="scientific">Paenibacillus campinasensis</name>
    <dbReference type="NCBI Taxonomy" id="66347"/>
    <lineage>
        <taxon>Bacteria</taxon>
        <taxon>Bacillati</taxon>
        <taxon>Bacillota</taxon>
        <taxon>Bacilli</taxon>
        <taxon>Bacillales</taxon>
        <taxon>Paenibacillaceae</taxon>
        <taxon>Paenibacillus</taxon>
    </lineage>
</organism>
<dbReference type="PANTHER" id="PTHR37812:SF1">
    <property type="entry name" value="MU-LIKE PROPHAGE FLUMU PROTEIN C"/>
    <property type="match status" value="1"/>
</dbReference>